<evidence type="ECO:0000256" key="1">
    <source>
        <dbReference type="SAM" id="MobiDB-lite"/>
    </source>
</evidence>
<feature type="region of interest" description="Disordered" evidence="1">
    <location>
        <begin position="212"/>
        <end position="240"/>
    </location>
</feature>
<sequence>MQQNTLYVISSDSNNQQQNSEQIQKINEVIQFQDEKNQAKIENHKNCANDTDYNRSTHSTESGSNQDPFLQKINSQDFEKNGTKQEFIQDLEQLVQQTDAKSLNKLSIIQENQVENDHSFRISKKMDFSGIEKQLHQIQNQNVQLQQNNINSEVINSNHSTNINKLNETNQNKIQFEQIKKTSQENNEHFKNQQNEEKSTNTVLLTNINKIDENNQSLDHKQDENKISSKNKSYHKKHMQDYKKLQEDINKQYNQNQKEIFNDSNIQDFHLQSKDFAEKENIQQNSQQQIYKNQIIQAQSQIHSNEQSFQKQQIQKKNSSQQFQYTKSKDSSKSKQNQKENQQQYQSKFKQLRNSFSFIEDSIDKYQNMQDPYKNTKNNNLEMMFMKYQNEDLQDVSYDSEQGDISQRIENLNLANKQISNNVNNAKQFNKISFSEDEINRQKYQNNQLQQNYNINNKQDKQSNQFAQQVIQNNNNSINLFKNNSYNSRNDISQTTQNPFSNLNKQINIFQQNSYTSNSNINNNINNQNYHYNDLTNNNTHNNYNLNNNYNNFNSLNNNNSQSFDDLINTQNNSISCKIFDQTELDEEQELNYLLQGEQQWYDIKELEDCNYDITDSGSDSDCDSNYEKQYKNVTVVDKQAYRNFVKSKKELSKQFKTQMFLSQMSRNSQNQQGNQENFQRLSGVLNSNENSFSFNNNSQNTNFQLFQNNNQNNQNKINLFANNYDTKQKNGINIFSQNENSQSQSIAVNIGTQSQHGNNIFNSKNLNFKFDFFNSQNDNNNNNGSSLNCSQKQFPKMDFLKLSKKIDPNAHHGFVEYDQYQSQQNQNQQNRGNQKKRSSSHQQFLQNSQYVLGAQASLKKQQVKKLFINNKMVPNFGQDMQQVGKISLEQMKTMDPEQIFGKFQVRDLKLKPIFELQNSEIDRERGSSANWKNYSHFRSSCQSSANNKNNFDLNQIGQHFHRDMMQNQQQQQQKGIFNSISKTFSAAKKLFSKEYQDY</sequence>
<feature type="region of interest" description="Disordered" evidence="1">
    <location>
        <begin position="306"/>
        <end position="346"/>
    </location>
</feature>
<proteinExistence type="predicted"/>
<feature type="compositionally biased region" description="Low complexity" evidence="1">
    <location>
        <begin position="307"/>
        <end position="324"/>
    </location>
</feature>
<protein>
    <submittedName>
        <fullName evidence="2">Uncharacterized protein</fullName>
    </submittedName>
</protein>
<feature type="compositionally biased region" description="Low complexity" evidence="1">
    <location>
        <begin position="822"/>
        <end position="833"/>
    </location>
</feature>
<name>A0A0V0QPC9_PSEPJ</name>
<evidence type="ECO:0000313" key="2">
    <source>
        <dbReference type="EMBL" id="KRX03985.1"/>
    </source>
</evidence>
<comment type="caution">
    <text evidence="2">The sequence shown here is derived from an EMBL/GenBank/DDBJ whole genome shotgun (WGS) entry which is preliminary data.</text>
</comment>
<feature type="compositionally biased region" description="Basic and acidic residues" evidence="1">
    <location>
        <begin position="43"/>
        <end position="55"/>
    </location>
</feature>
<gene>
    <name evidence="2" type="ORF">PPERSA_12432</name>
</gene>
<reference evidence="2 3" key="1">
    <citation type="journal article" date="2015" name="Sci. Rep.">
        <title>Genome of the facultative scuticociliatosis pathogen Pseudocohnilembus persalinus provides insight into its virulence through horizontal gene transfer.</title>
        <authorList>
            <person name="Xiong J."/>
            <person name="Wang G."/>
            <person name="Cheng J."/>
            <person name="Tian M."/>
            <person name="Pan X."/>
            <person name="Warren A."/>
            <person name="Jiang C."/>
            <person name="Yuan D."/>
            <person name="Miao W."/>
        </authorList>
    </citation>
    <scope>NUCLEOTIDE SEQUENCE [LARGE SCALE GENOMIC DNA]</scope>
    <source>
        <strain evidence="2">36N120E</strain>
    </source>
</reference>
<dbReference type="Proteomes" id="UP000054937">
    <property type="component" value="Unassembled WGS sequence"/>
</dbReference>
<evidence type="ECO:0000313" key="3">
    <source>
        <dbReference type="Proteomes" id="UP000054937"/>
    </source>
</evidence>
<accession>A0A0V0QPC9</accession>
<feature type="region of interest" description="Disordered" evidence="1">
    <location>
        <begin position="822"/>
        <end position="843"/>
    </location>
</feature>
<feature type="compositionally biased region" description="Basic and acidic residues" evidence="1">
    <location>
        <begin position="212"/>
        <end position="227"/>
    </location>
</feature>
<keyword evidence="3" id="KW-1185">Reference proteome</keyword>
<dbReference type="OrthoDB" id="299345at2759"/>
<organism evidence="2 3">
    <name type="scientific">Pseudocohnilembus persalinus</name>
    <name type="common">Ciliate</name>
    <dbReference type="NCBI Taxonomy" id="266149"/>
    <lineage>
        <taxon>Eukaryota</taxon>
        <taxon>Sar</taxon>
        <taxon>Alveolata</taxon>
        <taxon>Ciliophora</taxon>
        <taxon>Intramacronucleata</taxon>
        <taxon>Oligohymenophorea</taxon>
        <taxon>Scuticociliatia</taxon>
        <taxon>Philasterida</taxon>
        <taxon>Pseudocohnilembidae</taxon>
        <taxon>Pseudocohnilembus</taxon>
    </lineage>
</organism>
<feature type="compositionally biased region" description="Polar residues" evidence="1">
    <location>
        <begin position="56"/>
        <end position="69"/>
    </location>
</feature>
<dbReference type="InParanoid" id="A0A0V0QPC9"/>
<dbReference type="AlphaFoldDB" id="A0A0V0QPC9"/>
<feature type="region of interest" description="Disordered" evidence="1">
    <location>
        <begin position="43"/>
        <end position="69"/>
    </location>
</feature>
<dbReference type="EMBL" id="LDAU01000122">
    <property type="protein sequence ID" value="KRX03985.1"/>
    <property type="molecule type" value="Genomic_DNA"/>
</dbReference>